<accession>A8NJD4</accession>
<gene>
    <name evidence="2" type="ORF">CC1G_09699</name>
</gene>
<dbReference type="InParanoid" id="A8NJD4"/>
<dbReference type="GeneID" id="6010705"/>
<dbReference type="KEGG" id="cci:CC1G_09699"/>
<feature type="compositionally biased region" description="Low complexity" evidence="1">
    <location>
        <begin position="88"/>
        <end position="102"/>
    </location>
</feature>
<feature type="compositionally biased region" description="Low complexity" evidence="1">
    <location>
        <begin position="49"/>
        <end position="78"/>
    </location>
</feature>
<organism evidence="2 3">
    <name type="scientific">Coprinopsis cinerea (strain Okayama-7 / 130 / ATCC MYA-4618 / FGSC 9003)</name>
    <name type="common">Inky cap fungus</name>
    <name type="synonym">Hormographiella aspergillata</name>
    <dbReference type="NCBI Taxonomy" id="240176"/>
    <lineage>
        <taxon>Eukaryota</taxon>
        <taxon>Fungi</taxon>
        <taxon>Dikarya</taxon>
        <taxon>Basidiomycota</taxon>
        <taxon>Agaricomycotina</taxon>
        <taxon>Agaricomycetes</taxon>
        <taxon>Agaricomycetidae</taxon>
        <taxon>Agaricales</taxon>
        <taxon>Agaricineae</taxon>
        <taxon>Psathyrellaceae</taxon>
        <taxon>Coprinopsis</taxon>
    </lineage>
</organism>
<evidence type="ECO:0000313" key="3">
    <source>
        <dbReference type="Proteomes" id="UP000001861"/>
    </source>
</evidence>
<dbReference type="OMA" id="SSPPHEY"/>
<protein>
    <submittedName>
        <fullName evidence="2">Uncharacterized protein</fullName>
    </submittedName>
</protein>
<feature type="region of interest" description="Disordered" evidence="1">
    <location>
        <begin position="46"/>
        <end position="120"/>
    </location>
</feature>
<dbReference type="Proteomes" id="UP000001861">
    <property type="component" value="Unassembled WGS sequence"/>
</dbReference>
<dbReference type="VEuPathDB" id="FungiDB:CC1G_09699"/>
<dbReference type="RefSeq" id="XP_001834199.1">
    <property type="nucleotide sequence ID" value="XM_001834147.1"/>
</dbReference>
<dbReference type="EMBL" id="AACS02000010">
    <property type="protein sequence ID" value="EAU87602.1"/>
    <property type="molecule type" value="Genomic_DNA"/>
</dbReference>
<proteinExistence type="predicted"/>
<evidence type="ECO:0000256" key="1">
    <source>
        <dbReference type="SAM" id="MobiDB-lite"/>
    </source>
</evidence>
<evidence type="ECO:0000313" key="2">
    <source>
        <dbReference type="EMBL" id="EAU87602.1"/>
    </source>
</evidence>
<dbReference type="AlphaFoldDB" id="A8NJD4"/>
<sequence>MMFDNSFLSTPVITYIPGSRYDERGRQLQFVESDVQRQQRLALLKGRNSPLFDSPCSSPSSTLSRSLSSSPSSSPSTTVIDISADPFSQYSISTTSSTTSSSKRGHRRRSSILNVIPEED</sequence>
<name>A8NJD4_COPC7</name>
<keyword evidence="3" id="KW-1185">Reference proteome</keyword>
<reference evidence="2 3" key="1">
    <citation type="journal article" date="2010" name="Proc. Natl. Acad. Sci. U.S.A.">
        <title>Insights into evolution of multicellular fungi from the assembled chromosomes of the mushroom Coprinopsis cinerea (Coprinus cinereus).</title>
        <authorList>
            <person name="Stajich J.E."/>
            <person name="Wilke S.K."/>
            <person name="Ahren D."/>
            <person name="Au C.H."/>
            <person name="Birren B.W."/>
            <person name="Borodovsky M."/>
            <person name="Burns C."/>
            <person name="Canback B."/>
            <person name="Casselton L.A."/>
            <person name="Cheng C.K."/>
            <person name="Deng J."/>
            <person name="Dietrich F.S."/>
            <person name="Fargo D.C."/>
            <person name="Farman M.L."/>
            <person name="Gathman A.C."/>
            <person name="Goldberg J."/>
            <person name="Guigo R."/>
            <person name="Hoegger P.J."/>
            <person name="Hooker J.B."/>
            <person name="Huggins A."/>
            <person name="James T.Y."/>
            <person name="Kamada T."/>
            <person name="Kilaru S."/>
            <person name="Kodira C."/>
            <person name="Kues U."/>
            <person name="Kupfer D."/>
            <person name="Kwan H.S."/>
            <person name="Lomsadze A."/>
            <person name="Li W."/>
            <person name="Lilly W.W."/>
            <person name="Ma L.J."/>
            <person name="Mackey A.J."/>
            <person name="Manning G."/>
            <person name="Martin F."/>
            <person name="Muraguchi H."/>
            <person name="Natvig D.O."/>
            <person name="Palmerini H."/>
            <person name="Ramesh M.A."/>
            <person name="Rehmeyer C.J."/>
            <person name="Roe B.A."/>
            <person name="Shenoy N."/>
            <person name="Stanke M."/>
            <person name="Ter-Hovhannisyan V."/>
            <person name="Tunlid A."/>
            <person name="Velagapudi R."/>
            <person name="Vision T.J."/>
            <person name="Zeng Q."/>
            <person name="Zolan M.E."/>
            <person name="Pukkila P.J."/>
        </authorList>
    </citation>
    <scope>NUCLEOTIDE SEQUENCE [LARGE SCALE GENOMIC DNA]</scope>
    <source>
        <strain evidence="3">Okayama-7 / 130 / ATCC MYA-4618 / FGSC 9003</strain>
    </source>
</reference>
<comment type="caution">
    <text evidence="2">The sequence shown here is derived from an EMBL/GenBank/DDBJ whole genome shotgun (WGS) entry which is preliminary data.</text>
</comment>